<dbReference type="InterPro" id="IPR050448">
    <property type="entry name" value="OpgB/LTA_synthase_biosynth"/>
</dbReference>
<dbReference type="InterPro" id="IPR012160">
    <property type="entry name" value="LtaS-like"/>
</dbReference>
<dbReference type="PANTHER" id="PTHR47371:SF3">
    <property type="entry name" value="PHOSPHOGLYCEROL TRANSFERASE I"/>
    <property type="match status" value="1"/>
</dbReference>
<comment type="caution">
    <text evidence="14">The sequence shown here is derived from an EMBL/GenBank/DDBJ whole genome shotgun (WGS) entry which is preliminary data.</text>
</comment>
<keyword evidence="9" id="KW-0464">Manganese</keyword>
<keyword evidence="4" id="KW-1003">Cell membrane</keyword>
<dbReference type="Gene3D" id="3.40.720.10">
    <property type="entry name" value="Alkaline Phosphatase, subunit A"/>
    <property type="match status" value="1"/>
</dbReference>
<dbReference type="PANTHER" id="PTHR47371">
    <property type="entry name" value="LIPOTEICHOIC ACID SYNTHASE"/>
    <property type="match status" value="1"/>
</dbReference>
<feature type="transmembrane region" description="Helical" evidence="12">
    <location>
        <begin position="151"/>
        <end position="169"/>
    </location>
</feature>
<dbReference type="InterPro" id="IPR017850">
    <property type="entry name" value="Alkaline_phosphatase_core_sf"/>
</dbReference>
<gene>
    <name evidence="14" type="ORF">RU96_GL000349</name>
</gene>
<feature type="binding site" evidence="10">
    <location>
        <position position="330"/>
    </location>
    <ligand>
        <name>Mn(2+)</name>
        <dbReference type="ChEBI" id="CHEBI:29035"/>
    </ligand>
</feature>
<comment type="pathway">
    <text evidence="2">Cell wall biogenesis; lipoteichoic acid biosynthesis.</text>
</comment>
<proteinExistence type="inferred from homology"/>
<protein>
    <submittedName>
        <fullName evidence="14">Sulfatase</fullName>
    </submittedName>
</protein>
<dbReference type="SUPFAM" id="SSF53649">
    <property type="entry name" value="Alkaline phosphatase-like"/>
    <property type="match status" value="1"/>
</dbReference>
<feature type="transmembrane region" description="Helical" evidence="12">
    <location>
        <begin position="67"/>
        <end position="88"/>
    </location>
</feature>
<dbReference type="PIRSF" id="PIRSF005091">
    <property type="entry name" value="Mmb_sulf_HI1246"/>
    <property type="match status" value="1"/>
</dbReference>
<dbReference type="Pfam" id="PF00884">
    <property type="entry name" value="Sulfatase"/>
    <property type="match status" value="1"/>
</dbReference>
<reference evidence="14 15" key="1">
    <citation type="submission" date="2014-12" db="EMBL/GenBank/DDBJ databases">
        <title>Draft genome sequences of 29 type strains of Enterococci.</title>
        <authorList>
            <person name="Zhong Z."/>
            <person name="Sun Z."/>
            <person name="Liu W."/>
            <person name="Zhang W."/>
            <person name="Zhang H."/>
        </authorList>
    </citation>
    <scope>NUCLEOTIDE SEQUENCE [LARGE SCALE GENOMIC DNA]</scope>
    <source>
        <strain evidence="14 15">DSM 21207</strain>
    </source>
</reference>
<feature type="binding site" evidence="9">
    <location>
        <position position="447"/>
    </location>
    <ligand>
        <name>substrate</name>
    </ligand>
</feature>
<feature type="transmembrane region" description="Helical" evidence="12">
    <location>
        <begin position="181"/>
        <end position="199"/>
    </location>
</feature>
<evidence type="ECO:0000256" key="4">
    <source>
        <dbReference type="ARBA" id="ARBA00022475"/>
    </source>
</evidence>
<keyword evidence="9" id="KW-0479">Metal-binding</keyword>
<evidence type="ECO:0000256" key="3">
    <source>
        <dbReference type="ARBA" id="ARBA00009983"/>
    </source>
</evidence>
<feature type="binding site" evidence="10">
    <location>
        <position position="281"/>
    </location>
    <ligand>
        <name>Mn(2+)</name>
        <dbReference type="ChEBI" id="CHEBI:29035"/>
    </ligand>
</feature>
<dbReference type="EMBL" id="JXKG01000010">
    <property type="protein sequence ID" value="OJG15131.1"/>
    <property type="molecule type" value="Genomic_DNA"/>
</dbReference>
<evidence type="ECO:0000256" key="1">
    <source>
        <dbReference type="ARBA" id="ARBA00004651"/>
    </source>
</evidence>
<comment type="similarity">
    <text evidence="3">Belongs to the LTA synthase family.</text>
</comment>
<keyword evidence="6 12" id="KW-1133">Transmembrane helix</keyword>
<evidence type="ECO:0000256" key="6">
    <source>
        <dbReference type="ARBA" id="ARBA00022989"/>
    </source>
</evidence>
<name>A0A1L8R5X2_9ENTE</name>
<organism evidence="14 15">
    <name type="scientific">Enterococcus canintestini</name>
    <dbReference type="NCBI Taxonomy" id="317010"/>
    <lineage>
        <taxon>Bacteria</taxon>
        <taxon>Bacillati</taxon>
        <taxon>Bacillota</taxon>
        <taxon>Bacilli</taxon>
        <taxon>Lactobacillales</taxon>
        <taxon>Enterococcaceae</taxon>
        <taxon>Enterococcus</taxon>
    </lineage>
</organism>
<feature type="domain" description="Sulfatase N-terminal" evidence="13">
    <location>
        <begin position="273"/>
        <end position="575"/>
    </location>
</feature>
<dbReference type="CDD" id="cd16015">
    <property type="entry name" value="LTA_synthase"/>
    <property type="match status" value="1"/>
</dbReference>
<dbReference type="InterPro" id="IPR000917">
    <property type="entry name" value="Sulfatase_N"/>
</dbReference>
<dbReference type="STRING" id="317010.RU96_GL000349"/>
<evidence type="ECO:0000256" key="8">
    <source>
        <dbReference type="PIRSR" id="PIRSR005091-1"/>
    </source>
</evidence>
<feature type="region of interest" description="Disordered" evidence="11">
    <location>
        <begin position="685"/>
        <end position="711"/>
    </location>
</feature>
<dbReference type="AlphaFoldDB" id="A0A1L8R5X2"/>
<dbReference type="Proteomes" id="UP000182835">
    <property type="component" value="Unassembled WGS sequence"/>
</dbReference>
<evidence type="ECO:0000256" key="2">
    <source>
        <dbReference type="ARBA" id="ARBA00004936"/>
    </source>
</evidence>
<dbReference type="Gene3D" id="3.30.1120.170">
    <property type="match status" value="1"/>
</dbReference>
<evidence type="ECO:0000256" key="7">
    <source>
        <dbReference type="ARBA" id="ARBA00023136"/>
    </source>
</evidence>
<feature type="transmembrane region" description="Helical" evidence="12">
    <location>
        <begin position="95"/>
        <end position="116"/>
    </location>
</feature>
<evidence type="ECO:0000256" key="12">
    <source>
        <dbReference type="SAM" id="Phobius"/>
    </source>
</evidence>
<evidence type="ECO:0000256" key="5">
    <source>
        <dbReference type="ARBA" id="ARBA00022692"/>
    </source>
</evidence>
<keyword evidence="5 12" id="KW-0812">Transmembrane</keyword>
<evidence type="ECO:0000313" key="15">
    <source>
        <dbReference type="Proteomes" id="UP000182835"/>
    </source>
</evidence>
<accession>A0A1L8R5X2</accession>
<evidence type="ECO:0000256" key="11">
    <source>
        <dbReference type="SAM" id="MobiDB-lite"/>
    </source>
</evidence>
<evidence type="ECO:0000256" key="9">
    <source>
        <dbReference type="PIRSR" id="PIRSR005091-2"/>
    </source>
</evidence>
<feature type="binding site" evidence="10">
    <location>
        <position position="507"/>
    </location>
    <ligand>
        <name>Mn(2+)</name>
        <dbReference type="ChEBI" id="CHEBI:29035"/>
    </ligand>
</feature>
<feature type="active site" evidence="8">
    <location>
        <position position="330"/>
    </location>
</feature>
<sequence>MYIFIFSLSLQKQTWKRKDKTVKNIKTPAFLNKRLGFFALLAVLFWAKNIFAYFVDFNLGIESMRQYLILFINPIATTLFLLSIALYVRRTKASYITMMVIYFLMSLLLFSNVSYYREFTDFITINTMLGAGKVASGLGESAIRLFRPYDLLYFVDIVVIVALLFTKKIKMDQRPVRARMAFAISTLSVMIFSGNLFLAEVDRPELLTRTFSRDYLVKYLGINAFTVYDGIQTYQASQVRAQASANDMKEAENYVKSHYAAPNSDYFGMAKGKNVIYIHLESTQQFLIDYKLKDAEGKEHEVMPFINSLYHSKSTFSFDNFFHQVKAGKTSDAETLMDNSLFGLNQGALMTQLGGKNTFQSAPNILNQTQGYSSAVFHGNAGTFWNRNETYKRWGYQNFFDASYYDVNDSNSFQYGLHDKPFFEQSVKYLEQLQQPFYTKFIAVSNHFPYSQFTNDEAGFPMANTNDETINGYFATANYLDRAVEEFFNYLKASGLYDNSVIVLYGDHYGISTSRNKNLAELLGKDKETWTGYDDAQMQRVPYMIHIPGQSKGGINHTYGGQVDALPTLLHLLGVDTKNYIQLGQDLFSKQHEQLVSFRDGDFVTDKYTYYGGTLYDNATGQAITAPDEKLKNQVTKWKEEVSKQLATSDQINNGDLLRFYTGSNLKELDPEKFNYKNALDQLGKQESKLGNKSTSVYSEHGDKSTQDLYQTKTYKQYEAEGHK</sequence>
<evidence type="ECO:0000313" key="14">
    <source>
        <dbReference type="EMBL" id="OJG15131.1"/>
    </source>
</evidence>
<feature type="transmembrane region" description="Helical" evidence="12">
    <location>
        <begin position="35"/>
        <end position="55"/>
    </location>
</feature>
<evidence type="ECO:0000259" key="13">
    <source>
        <dbReference type="Pfam" id="PF00884"/>
    </source>
</evidence>
<comment type="subcellular location">
    <subcellularLocation>
        <location evidence="1">Cell membrane</location>
        <topology evidence="1">Multi-pass membrane protein</topology>
    </subcellularLocation>
</comment>
<feature type="binding site" evidence="10">
    <location>
        <position position="508"/>
    </location>
    <ligand>
        <name>Mn(2+)</name>
        <dbReference type="ChEBI" id="CHEBI:29035"/>
    </ligand>
</feature>
<evidence type="ECO:0000256" key="10">
    <source>
        <dbReference type="PIRSR" id="PIRSR005091-3"/>
    </source>
</evidence>
<dbReference type="GO" id="GO:0005886">
    <property type="term" value="C:plasma membrane"/>
    <property type="evidence" value="ECO:0007669"/>
    <property type="project" value="UniProtKB-SubCell"/>
</dbReference>
<dbReference type="GO" id="GO:0046872">
    <property type="term" value="F:metal ion binding"/>
    <property type="evidence" value="ECO:0007669"/>
    <property type="project" value="UniProtKB-KW"/>
</dbReference>
<keyword evidence="7 12" id="KW-0472">Membrane</keyword>